<evidence type="ECO:0000313" key="12">
    <source>
        <dbReference type="Proteomes" id="UP000186098"/>
    </source>
</evidence>
<dbReference type="PANTHER" id="PTHR41533">
    <property type="entry name" value="L,D-TRANSPEPTIDASE HI_1667-RELATED"/>
    <property type="match status" value="1"/>
</dbReference>
<dbReference type="GO" id="GO:0071555">
    <property type="term" value="P:cell wall organization"/>
    <property type="evidence" value="ECO:0007669"/>
    <property type="project" value="UniProtKB-KW"/>
</dbReference>
<keyword evidence="4" id="KW-0133">Cell shape</keyword>
<dbReference type="SUPFAM" id="SSF47090">
    <property type="entry name" value="PGBD-like"/>
    <property type="match status" value="1"/>
</dbReference>
<keyword evidence="7" id="KW-0732">Signal</keyword>
<dbReference type="EMBL" id="FTOM01000004">
    <property type="protein sequence ID" value="SIS77822.1"/>
    <property type="molecule type" value="Genomic_DNA"/>
</dbReference>
<evidence type="ECO:0000256" key="1">
    <source>
        <dbReference type="ARBA" id="ARBA00004752"/>
    </source>
</evidence>
<dbReference type="STRING" id="407234.SAMN05421795_104167"/>
<dbReference type="UniPathway" id="UPA00219"/>
<evidence type="ECO:0000313" key="11">
    <source>
        <dbReference type="EMBL" id="SIS77822.1"/>
    </source>
</evidence>
<comment type="similarity">
    <text evidence="2">Belongs to the YkuD family.</text>
</comment>
<dbReference type="Proteomes" id="UP000186098">
    <property type="component" value="Unassembled WGS sequence"/>
</dbReference>
<name>A0A1N7LVJ5_9RHOB</name>
<keyword evidence="6" id="KW-0961">Cell wall biogenesis/degradation</keyword>
<evidence type="ECO:0000259" key="10">
    <source>
        <dbReference type="Pfam" id="PF20142"/>
    </source>
</evidence>
<dbReference type="InterPro" id="IPR045380">
    <property type="entry name" value="LD_TPept_scaffold_dom"/>
</dbReference>
<keyword evidence="12" id="KW-1185">Reference proteome</keyword>
<dbReference type="SUPFAM" id="SSF141523">
    <property type="entry name" value="L,D-transpeptidase catalytic domain-like"/>
    <property type="match status" value="1"/>
</dbReference>
<evidence type="ECO:0000256" key="3">
    <source>
        <dbReference type="ARBA" id="ARBA00022679"/>
    </source>
</evidence>
<accession>A0A1N7LVJ5</accession>
<dbReference type="InterPro" id="IPR052905">
    <property type="entry name" value="LD-transpeptidase_YkuD-like"/>
</dbReference>
<evidence type="ECO:0000259" key="9">
    <source>
        <dbReference type="Pfam" id="PF03734"/>
    </source>
</evidence>
<dbReference type="Pfam" id="PF01471">
    <property type="entry name" value="PG_binding_1"/>
    <property type="match status" value="1"/>
</dbReference>
<evidence type="ECO:0000256" key="6">
    <source>
        <dbReference type="ARBA" id="ARBA00023316"/>
    </source>
</evidence>
<dbReference type="InterPro" id="IPR005490">
    <property type="entry name" value="LD_TPept_cat_dom"/>
</dbReference>
<protein>
    <submittedName>
        <fullName evidence="11">Murein L,D-transpeptidase YcbB/YkuD</fullName>
    </submittedName>
</protein>
<feature type="domain" description="Peptidoglycan binding-like" evidence="8">
    <location>
        <begin position="249"/>
        <end position="303"/>
    </location>
</feature>
<dbReference type="GO" id="GO:0008360">
    <property type="term" value="P:regulation of cell shape"/>
    <property type="evidence" value="ECO:0007669"/>
    <property type="project" value="UniProtKB-KW"/>
</dbReference>
<organism evidence="11 12">
    <name type="scientific">Phaeovulum vinaykumarii</name>
    <dbReference type="NCBI Taxonomy" id="407234"/>
    <lineage>
        <taxon>Bacteria</taxon>
        <taxon>Pseudomonadati</taxon>
        <taxon>Pseudomonadota</taxon>
        <taxon>Alphaproteobacteria</taxon>
        <taxon>Rhodobacterales</taxon>
        <taxon>Paracoccaceae</taxon>
        <taxon>Phaeovulum</taxon>
    </lineage>
</organism>
<feature type="domain" description="L,D-TPase catalytic" evidence="9">
    <location>
        <begin position="334"/>
        <end position="490"/>
    </location>
</feature>
<keyword evidence="5" id="KW-0573">Peptidoglycan synthesis</keyword>
<dbReference type="InterPro" id="IPR036365">
    <property type="entry name" value="PGBD-like_sf"/>
</dbReference>
<gene>
    <name evidence="11" type="ORF">SAMN05421795_104167</name>
</gene>
<dbReference type="InterPro" id="IPR038063">
    <property type="entry name" value="Transpep_catalytic_dom"/>
</dbReference>
<evidence type="ECO:0000256" key="5">
    <source>
        <dbReference type="ARBA" id="ARBA00022984"/>
    </source>
</evidence>
<dbReference type="GO" id="GO:0009252">
    <property type="term" value="P:peptidoglycan biosynthetic process"/>
    <property type="evidence" value="ECO:0007669"/>
    <property type="project" value="UniProtKB-UniPathway"/>
</dbReference>
<dbReference type="InterPro" id="IPR002477">
    <property type="entry name" value="Peptidoglycan-bd-like"/>
</dbReference>
<dbReference type="PANTHER" id="PTHR41533:SF2">
    <property type="entry name" value="BLR7131 PROTEIN"/>
    <property type="match status" value="1"/>
</dbReference>
<feature type="domain" description="L,D-transpeptidase scaffold" evidence="10">
    <location>
        <begin position="87"/>
        <end position="222"/>
    </location>
</feature>
<dbReference type="CDD" id="cd16913">
    <property type="entry name" value="YkuD_like"/>
    <property type="match status" value="1"/>
</dbReference>
<proteinExistence type="inferred from homology"/>
<dbReference type="GO" id="GO:0004180">
    <property type="term" value="F:carboxypeptidase activity"/>
    <property type="evidence" value="ECO:0007669"/>
    <property type="project" value="UniProtKB-ARBA"/>
</dbReference>
<dbReference type="Pfam" id="PF20142">
    <property type="entry name" value="Scaffold"/>
    <property type="match status" value="1"/>
</dbReference>
<feature type="chain" id="PRO_5012252947" evidence="7">
    <location>
        <begin position="31"/>
        <end position="574"/>
    </location>
</feature>
<reference evidence="12" key="1">
    <citation type="submission" date="2017-01" db="EMBL/GenBank/DDBJ databases">
        <authorList>
            <person name="Varghese N."/>
            <person name="Submissions S."/>
        </authorList>
    </citation>
    <scope>NUCLEOTIDE SEQUENCE [LARGE SCALE GENOMIC DNA]</scope>
    <source>
        <strain evidence="12">DSM 18714</strain>
    </source>
</reference>
<evidence type="ECO:0000256" key="4">
    <source>
        <dbReference type="ARBA" id="ARBA00022960"/>
    </source>
</evidence>
<keyword evidence="3" id="KW-0808">Transferase</keyword>
<evidence type="ECO:0000256" key="2">
    <source>
        <dbReference type="ARBA" id="ARBA00005992"/>
    </source>
</evidence>
<evidence type="ECO:0000256" key="7">
    <source>
        <dbReference type="SAM" id="SignalP"/>
    </source>
</evidence>
<dbReference type="Gene3D" id="2.40.440.10">
    <property type="entry name" value="L,D-transpeptidase catalytic domain-like"/>
    <property type="match status" value="1"/>
</dbReference>
<dbReference type="Gene3D" id="1.10.101.10">
    <property type="entry name" value="PGBD-like superfamily/PGBD"/>
    <property type="match status" value="1"/>
</dbReference>
<sequence length="574" mass="62498">MPVARKSRPAPTLLAGLSLAALLWSGGAVAQAVSGGQIGGQIGAAGGDDRLAMVSTAQMTTPGARVAAPALSAFTQAVAEDAAADPALAAFYAARDYRPLWTAPEDAPRRAALMAALDGAVNHGLPPGRYDAAGLRGRFAAIASERQRGRLEVAMSRAFLTYAQDVSSGVLDAEKVDDGIKRDQHRPDRQALITGFAGAERPDHYLRALAPDMGQYARLMKARLDLLHTIAAGGWGPEVSARSLSPGDTGAAVVALRDRLQALGYLGRSATAVYDADIQRAVQEFQRDQGLEPDGVAGEGTLAEINRSPEDRLEAVLVALERMRWMNGTDLGARHVWVNLPDFTARIVDHGRTTFETVVVIGMNRADRRSPEFSDEMEHMIVNPSWSVPRSITVKEYLPMMQRNPNAASHINVIDRRGRVVPRSAIDFAAYNARSFPFAMRQPPSRGNALGLVKFMFPNPYHIYLHDTPSKSLFQREVRAFSHGCIRVGRPFDLAYALLAAQSDDPEGEFKRALNSGGERKIELEKPLPVHLVYFTAWPDARGHVGYRRDIYGRDGRIFEALRKAGVELRPVQG</sequence>
<dbReference type="GO" id="GO:0016740">
    <property type="term" value="F:transferase activity"/>
    <property type="evidence" value="ECO:0007669"/>
    <property type="project" value="UniProtKB-KW"/>
</dbReference>
<dbReference type="AlphaFoldDB" id="A0A1N7LVJ5"/>
<dbReference type="InterPro" id="IPR036366">
    <property type="entry name" value="PGBDSf"/>
</dbReference>
<evidence type="ECO:0000259" key="8">
    <source>
        <dbReference type="Pfam" id="PF01471"/>
    </source>
</evidence>
<comment type="pathway">
    <text evidence="1">Cell wall biogenesis; peptidoglycan biosynthesis.</text>
</comment>
<feature type="signal peptide" evidence="7">
    <location>
        <begin position="1"/>
        <end position="30"/>
    </location>
</feature>
<dbReference type="Pfam" id="PF03734">
    <property type="entry name" value="YkuD"/>
    <property type="match status" value="1"/>
</dbReference>